<evidence type="ECO:0000256" key="1">
    <source>
        <dbReference type="SAM" id="MobiDB-lite"/>
    </source>
</evidence>
<evidence type="ECO:0000313" key="3">
    <source>
        <dbReference type="Proteomes" id="UP001362999"/>
    </source>
</evidence>
<protein>
    <submittedName>
        <fullName evidence="2">Uncharacterized protein</fullName>
    </submittedName>
</protein>
<comment type="caution">
    <text evidence="2">The sequence shown here is derived from an EMBL/GenBank/DDBJ whole genome shotgun (WGS) entry which is preliminary data.</text>
</comment>
<sequence>MPGEHSVQEHCDQANQCSFVKFWLYLIARDQMETTAMACRNSNQKKENRRHEPKLINDLLRICEEECGGNRRFDEYCAGTGRQNNLVPPIEWRRNGGDAAQGKTRSTRRNAGTQPNIENIAVRGGTRGHNPILKSSLYAAERGTKSNVESIAVRGGTRGQNPIMKTSLYAAERGTKSNVESIAVRGGTRGQSPNTEVPHK</sequence>
<accession>A0AAW0BIT4</accession>
<gene>
    <name evidence="2" type="ORF">R3P38DRAFT_2778588</name>
</gene>
<evidence type="ECO:0000313" key="2">
    <source>
        <dbReference type="EMBL" id="KAK7025792.1"/>
    </source>
</evidence>
<dbReference type="AlphaFoldDB" id="A0AAW0BIT4"/>
<organism evidence="2 3">
    <name type="scientific">Favolaschia claudopus</name>
    <dbReference type="NCBI Taxonomy" id="2862362"/>
    <lineage>
        <taxon>Eukaryota</taxon>
        <taxon>Fungi</taxon>
        <taxon>Dikarya</taxon>
        <taxon>Basidiomycota</taxon>
        <taxon>Agaricomycotina</taxon>
        <taxon>Agaricomycetes</taxon>
        <taxon>Agaricomycetidae</taxon>
        <taxon>Agaricales</taxon>
        <taxon>Marasmiineae</taxon>
        <taxon>Mycenaceae</taxon>
        <taxon>Favolaschia</taxon>
    </lineage>
</organism>
<name>A0AAW0BIT4_9AGAR</name>
<dbReference type="EMBL" id="JAWWNJ010000033">
    <property type="protein sequence ID" value="KAK7025792.1"/>
    <property type="molecule type" value="Genomic_DNA"/>
</dbReference>
<feature type="region of interest" description="Disordered" evidence="1">
    <location>
        <begin position="88"/>
        <end position="111"/>
    </location>
</feature>
<dbReference type="Proteomes" id="UP001362999">
    <property type="component" value="Unassembled WGS sequence"/>
</dbReference>
<reference evidence="2 3" key="1">
    <citation type="journal article" date="2024" name="J Genomics">
        <title>Draft genome sequencing and assembly of Favolaschia claudopus CIRM-BRFM 2984 isolated from oak limbs.</title>
        <authorList>
            <person name="Navarro D."/>
            <person name="Drula E."/>
            <person name="Chaduli D."/>
            <person name="Cazenave R."/>
            <person name="Ahrendt S."/>
            <person name="Wang J."/>
            <person name="Lipzen A."/>
            <person name="Daum C."/>
            <person name="Barry K."/>
            <person name="Grigoriev I.V."/>
            <person name="Favel A."/>
            <person name="Rosso M.N."/>
            <person name="Martin F."/>
        </authorList>
    </citation>
    <scope>NUCLEOTIDE SEQUENCE [LARGE SCALE GENOMIC DNA]</scope>
    <source>
        <strain evidence="2 3">CIRM-BRFM 2984</strain>
    </source>
</reference>
<proteinExistence type="predicted"/>
<keyword evidence="3" id="KW-1185">Reference proteome</keyword>